<proteinExistence type="predicted"/>
<dbReference type="Proteomes" id="UP000023776">
    <property type="component" value="Unassembled WGS sequence"/>
</dbReference>
<dbReference type="AlphaFoldDB" id="N8QB41"/>
<evidence type="ECO:0000313" key="2">
    <source>
        <dbReference type="Proteomes" id="UP000023776"/>
    </source>
</evidence>
<keyword evidence="2" id="KW-1185">Reference proteome</keyword>
<gene>
    <name evidence="1" type="ORF">F988_01956</name>
</gene>
<comment type="caution">
    <text evidence="1">The sequence shown here is derived from an EMBL/GenBank/DDBJ whole genome shotgun (WGS) entry which is preliminary data.</text>
</comment>
<protein>
    <submittedName>
        <fullName evidence="1">Uncharacterized protein</fullName>
    </submittedName>
</protein>
<evidence type="ECO:0000313" key="1">
    <source>
        <dbReference type="EMBL" id="ENU35775.1"/>
    </source>
</evidence>
<reference evidence="1 2" key="1">
    <citation type="submission" date="2013-02" db="EMBL/GenBank/DDBJ databases">
        <title>The Genome Sequence of Acinetobacter parvus CIP 108168.</title>
        <authorList>
            <consortium name="The Broad Institute Genome Sequencing Platform"/>
            <consortium name="The Broad Institute Genome Sequencing Center for Infectious Disease"/>
            <person name="Cerqueira G."/>
            <person name="Feldgarden M."/>
            <person name="Courvalin P."/>
            <person name="Perichon B."/>
            <person name="Grillot-Courvalin C."/>
            <person name="Clermont D."/>
            <person name="Rocha E."/>
            <person name="Yoon E.-J."/>
            <person name="Nemec A."/>
            <person name="Walker B."/>
            <person name="Young S.K."/>
            <person name="Zeng Q."/>
            <person name="Gargeya S."/>
            <person name="Fitzgerald M."/>
            <person name="Haas B."/>
            <person name="Abouelleil A."/>
            <person name="Alvarado L."/>
            <person name="Arachchi H.M."/>
            <person name="Berlin A.M."/>
            <person name="Chapman S.B."/>
            <person name="Dewar J."/>
            <person name="Goldberg J."/>
            <person name="Griggs A."/>
            <person name="Gujja S."/>
            <person name="Hansen M."/>
            <person name="Howarth C."/>
            <person name="Imamovic A."/>
            <person name="Larimer J."/>
            <person name="McCowan C."/>
            <person name="Murphy C."/>
            <person name="Neiman D."/>
            <person name="Pearson M."/>
            <person name="Priest M."/>
            <person name="Roberts A."/>
            <person name="Saif S."/>
            <person name="Shea T."/>
            <person name="Sisk P."/>
            <person name="Sykes S."/>
            <person name="Wortman J."/>
            <person name="Nusbaum C."/>
            <person name="Birren B."/>
        </authorList>
    </citation>
    <scope>NUCLEOTIDE SEQUENCE [LARGE SCALE GENOMIC DNA]</scope>
    <source>
        <strain evidence="1 2">CIP 108168</strain>
    </source>
</reference>
<sequence length="74" mass="8601">MPKRIIHTTGAQQFTPPTILASLIHYAEQQHWDYLTWFKDSGLDIGQIQQTNGVVRFTQMYEENRTESVGESIF</sequence>
<organism evidence="1 2">
    <name type="scientific">Acinetobacter parvus DSM 16617 = CIP 108168</name>
    <dbReference type="NCBI Taxonomy" id="981333"/>
    <lineage>
        <taxon>Bacteria</taxon>
        <taxon>Pseudomonadati</taxon>
        <taxon>Pseudomonadota</taxon>
        <taxon>Gammaproteobacteria</taxon>
        <taxon>Moraxellales</taxon>
        <taxon>Moraxellaceae</taxon>
        <taxon>Acinetobacter</taxon>
    </lineage>
</organism>
<dbReference type="HOGENOM" id="CLU_2679273_0_0_6"/>
<name>N8QB41_9GAMM</name>
<dbReference type="PATRIC" id="fig|981333.9.peg.2014"/>
<accession>N8QB41</accession>
<dbReference type="EMBL" id="APOM01000049">
    <property type="protein sequence ID" value="ENU35775.1"/>
    <property type="molecule type" value="Genomic_DNA"/>
</dbReference>